<comment type="caution">
    <text evidence="5">The sequence shown here is derived from an EMBL/GenBank/DDBJ whole genome shotgun (WGS) entry which is preliminary data.</text>
</comment>
<dbReference type="SMART" id="SM00421">
    <property type="entry name" value="HTH_LUXR"/>
    <property type="match status" value="1"/>
</dbReference>
<proteinExistence type="predicted"/>
<dbReference type="InterPro" id="IPR000792">
    <property type="entry name" value="Tscrpt_reg_LuxR_C"/>
</dbReference>
<feature type="domain" description="HTH luxR-type" evidence="4">
    <location>
        <begin position="153"/>
        <end position="218"/>
    </location>
</feature>
<keyword evidence="1" id="KW-0805">Transcription regulation</keyword>
<dbReference type="Gene3D" id="1.10.10.10">
    <property type="entry name" value="Winged helix-like DNA-binding domain superfamily/Winged helix DNA-binding domain"/>
    <property type="match status" value="1"/>
</dbReference>
<dbReference type="RefSeq" id="WP_078346990.1">
    <property type="nucleotide sequence ID" value="NZ_MBTF01000003.1"/>
</dbReference>
<sequence>MDHHLQQRLNNIRAFADELPSALIIHDAQSLEIVYMNSTGLNILETTLEELQALGPELYYVKYFNTEDSNDYVPKIMHIIKSNANDQVSYFQQVRVPRNTEWQLFVSNTKVFARNEAGEATYLITTAGLIDPVHHITSKVNRVMEEINFLRNNNPLFLTLTKREKEVLKHMAMGSNSGEIAEKLYISSATADTHRRNIRNKLNLKNNYDAVKFAQAYNLL</sequence>
<evidence type="ECO:0000256" key="1">
    <source>
        <dbReference type="ARBA" id="ARBA00023015"/>
    </source>
</evidence>
<evidence type="ECO:0000313" key="6">
    <source>
        <dbReference type="Proteomes" id="UP000189739"/>
    </source>
</evidence>
<dbReference type="GO" id="GO:0003677">
    <property type="term" value="F:DNA binding"/>
    <property type="evidence" value="ECO:0007669"/>
    <property type="project" value="UniProtKB-KW"/>
</dbReference>
<dbReference type="CDD" id="cd06170">
    <property type="entry name" value="LuxR_C_like"/>
    <property type="match status" value="1"/>
</dbReference>
<dbReference type="InterPro" id="IPR016032">
    <property type="entry name" value="Sig_transdc_resp-reg_C-effctor"/>
</dbReference>
<dbReference type="Proteomes" id="UP000189739">
    <property type="component" value="Unassembled WGS sequence"/>
</dbReference>
<evidence type="ECO:0000256" key="3">
    <source>
        <dbReference type="ARBA" id="ARBA00023163"/>
    </source>
</evidence>
<dbReference type="Gene3D" id="3.30.450.20">
    <property type="entry name" value="PAS domain"/>
    <property type="match status" value="1"/>
</dbReference>
<name>A0A1S9PJN6_9SPHI</name>
<gene>
    <name evidence="5" type="ORF">BC343_22240</name>
</gene>
<dbReference type="AlphaFoldDB" id="A0A1S9PJN6"/>
<evidence type="ECO:0000313" key="5">
    <source>
        <dbReference type="EMBL" id="OOQ61164.1"/>
    </source>
</evidence>
<dbReference type="STRING" id="1792845.BC343_22240"/>
<evidence type="ECO:0000259" key="4">
    <source>
        <dbReference type="PROSITE" id="PS50043"/>
    </source>
</evidence>
<dbReference type="Pfam" id="PF00196">
    <property type="entry name" value="GerE"/>
    <property type="match status" value="1"/>
</dbReference>
<dbReference type="OrthoDB" id="965844at2"/>
<evidence type="ECO:0000256" key="2">
    <source>
        <dbReference type="ARBA" id="ARBA00023125"/>
    </source>
</evidence>
<dbReference type="PANTHER" id="PTHR44688">
    <property type="entry name" value="DNA-BINDING TRANSCRIPTIONAL ACTIVATOR DEVR_DOSR"/>
    <property type="match status" value="1"/>
</dbReference>
<dbReference type="GO" id="GO:0006355">
    <property type="term" value="P:regulation of DNA-templated transcription"/>
    <property type="evidence" value="ECO:0007669"/>
    <property type="project" value="InterPro"/>
</dbReference>
<protein>
    <recommendedName>
        <fullName evidence="4">HTH luxR-type domain-containing protein</fullName>
    </recommendedName>
</protein>
<dbReference type="EMBL" id="MBTF01000003">
    <property type="protein sequence ID" value="OOQ61164.1"/>
    <property type="molecule type" value="Genomic_DNA"/>
</dbReference>
<keyword evidence="6" id="KW-1185">Reference proteome</keyword>
<dbReference type="InterPro" id="IPR036388">
    <property type="entry name" value="WH-like_DNA-bd_sf"/>
</dbReference>
<keyword evidence="3" id="KW-0804">Transcription</keyword>
<reference evidence="5 6" key="1">
    <citation type="submission" date="2016-07" db="EMBL/GenBank/DDBJ databases">
        <title>Genomic analysis of zinc-resistant bacterium Mucilaginibacter pedocola TBZ30.</title>
        <authorList>
            <person name="Huang J."/>
            <person name="Tang J."/>
        </authorList>
    </citation>
    <scope>NUCLEOTIDE SEQUENCE [LARGE SCALE GENOMIC DNA]</scope>
    <source>
        <strain evidence="5 6">TBZ30</strain>
    </source>
</reference>
<organism evidence="5 6">
    <name type="scientific">Mucilaginibacter pedocola</name>
    <dbReference type="NCBI Taxonomy" id="1792845"/>
    <lineage>
        <taxon>Bacteria</taxon>
        <taxon>Pseudomonadati</taxon>
        <taxon>Bacteroidota</taxon>
        <taxon>Sphingobacteriia</taxon>
        <taxon>Sphingobacteriales</taxon>
        <taxon>Sphingobacteriaceae</taxon>
        <taxon>Mucilaginibacter</taxon>
    </lineage>
</organism>
<accession>A0A1S9PJN6</accession>
<dbReference type="PANTHER" id="PTHR44688:SF16">
    <property type="entry name" value="DNA-BINDING TRANSCRIPTIONAL ACTIVATOR DEVR_DOSR"/>
    <property type="match status" value="1"/>
</dbReference>
<dbReference type="PROSITE" id="PS50043">
    <property type="entry name" value="HTH_LUXR_2"/>
    <property type="match status" value="1"/>
</dbReference>
<dbReference type="SUPFAM" id="SSF46894">
    <property type="entry name" value="C-terminal effector domain of the bipartite response regulators"/>
    <property type="match status" value="1"/>
</dbReference>
<keyword evidence="2" id="KW-0238">DNA-binding</keyword>
<dbReference type="PRINTS" id="PR00038">
    <property type="entry name" value="HTHLUXR"/>
</dbReference>